<dbReference type="EMBL" id="PXOG01000137">
    <property type="protein sequence ID" value="RGP73717.1"/>
    <property type="molecule type" value="Genomic_DNA"/>
</dbReference>
<keyword evidence="1" id="KW-1133">Transmembrane helix</keyword>
<name>A0A395SNK5_9HYPO</name>
<evidence type="ECO:0000259" key="2">
    <source>
        <dbReference type="Pfam" id="PF20684"/>
    </source>
</evidence>
<dbReference type="Proteomes" id="UP000266234">
    <property type="component" value="Unassembled WGS sequence"/>
</dbReference>
<feature type="transmembrane region" description="Helical" evidence="1">
    <location>
        <begin position="194"/>
        <end position="217"/>
    </location>
</feature>
<feature type="transmembrane region" description="Helical" evidence="1">
    <location>
        <begin position="95"/>
        <end position="117"/>
    </location>
</feature>
<dbReference type="AlphaFoldDB" id="A0A395SNK5"/>
<keyword evidence="1" id="KW-0472">Membrane</keyword>
<sequence>MDVNGSNGLSPITPDDHAGKIWILTILSLIYTLHVAVARVYIKYRMFGIDDALYGVAVLLHLAQSTTIFVGLTNGLGKKNSITTPEQWGVTSNCLAASTIFFIFTLTLAKCSVLALIRRIIDCTPGKSELFCIALMFTTVAWGIGSSISFIVNCNPSSVLTVDNRDQCPHQVRRFSSMIVVTFLNKDLSQSSRWLSISALDIMIEVFTLALIFQLVWSVNIGHSRRWQVIAAFSFRLPLIGISVVHAAHANKFPEADEPQFAVTKALMWQQIMVAWSLLSATSPNLKSFMSSFNIGWGFPVAFDETNPVAPNSIALQELSKISLPVSTTSTISSVASVASNGRPCNWRPDLIAHQAIITHENDRTSLDDITEENVSRTNSREMIINKEVTWNVTYEDGSC</sequence>
<evidence type="ECO:0000313" key="4">
    <source>
        <dbReference type="Proteomes" id="UP000266234"/>
    </source>
</evidence>
<proteinExistence type="predicted"/>
<evidence type="ECO:0000256" key="1">
    <source>
        <dbReference type="SAM" id="Phobius"/>
    </source>
</evidence>
<keyword evidence="1" id="KW-0812">Transmembrane</keyword>
<comment type="caution">
    <text evidence="3">The sequence shown here is derived from an EMBL/GenBank/DDBJ whole genome shotgun (WGS) entry which is preliminary data.</text>
</comment>
<feature type="transmembrane region" description="Helical" evidence="1">
    <location>
        <begin position="129"/>
        <end position="152"/>
    </location>
</feature>
<dbReference type="Pfam" id="PF20684">
    <property type="entry name" value="Fung_rhodopsin"/>
    <property type="match status" value="1"/>
</dbReference>
<dbReference type="OrthoDB" id="3918601at2759"/>
<dbReference type="STRING" id="694270.A0A395SNK5"/>
<dbReference type="InterPro" id="IPR049326">
    <property type="entry name" value="Rhodopsin_dom_fungi"/>
</dbReference>
<feature type="transmembrane region" description="Helical" evidence="1">
    <location>
        <begin position="53"/>
        <end position="75"/>
    </location>
</feature>
<reference evidence="3 4" key="1">
    <citation type="journal article" date="2018" name="PLoS Pathog.">
        <title>Evolution of structural diversity of trichothecenes, a family of toxins produced by plant pathogenic and entomopathogenic fungi.</title>
        <authorList>
            <person name="Proctor R.H."/>
            <person name="McCormick S.P."/>
            <person name="Kim H.S."/>
            <person name="Cardoza R.E."/>
            <person name="Stanley A.M."/>
            <person name="Lindo L."/>
            <person name="Kelly A."/>
            <person name="Brown D.W."/>
            <person name="Lee T."/>
            <person name="Vaughan M.M."/>
            <person name="Alexander N.J."/>
            <person name="Busman M."/>
            <person name="Gutierrez S."/>
        </authorList>
    </citation>
    <scope>NUCLEOTIDE SEQUENCE [LARGE SCALE GENOMIC DNA]</scope>
    <source>
        <strain evidence="3 4">NRRL 20695</strain>
    </source>
</reference>
<dbReference type="PANTHER" id="PTHR39614:SF2">
    <property type="entry name" value="INTEGRAL MEMBRANE PROTEIN"/>
    <property type="match status" value="1"/>
</dbReference>
<feature type="transmembrane region" description="Helical" evidence="1">
    <location>
        <begin position="20"/>
        <end position="41"/>
    </location>
</feature>
<feature type="domain" description="Rhodopsin" evidence="2">
    <location>
        <begin position="38"/>
        <end position="291"/>
    </location>
</feature>
<gene>
    <name evidence="3" type="ORF">FLONG3_6265</name>
</gene>
<organism evidence="3 4">
    <name type="scientific">Fusarium longipes</name>
    <dbReference type="NCBI Taxonomy" id="694270"/>
    <lineage>
        <taxon>Eukaryota</taxon>
        <taxon>Fungi</taxon>
        <taxon>Dikarya</taxon>
        <taxon>Ascomycota</taxon>
        <taxon>Pezizomycotina</taxon>
        <taxon>Sordariomycetes</taxon>
        <taxon>Hypocreomycetidae</taxon>
        <taxon>Hypocreales</taxon>
        <taxon>Nectriaceae</taxon>
        <taxon>Fusarium</taxon>
    </lineage>
</organism>
<dbReference type="PANTHER" id="PTHR39614">
    <property type="entry name" value="INTEGRAL MEMBRANE PROTEIN"/>
    <property type="match status" value="1"/>
</dbReference>
<accession>A0A395SNK5</accession>
<keyword evidence="4" id="KW-1185">Reference proteome</keyword>
<protein>
    <recommendedName>
        <fullName evidence="2">Rhodopsin domain-containing protein</fullName>
    </recommendedName>
</protein>
<evidence type="ECO:0000313" key="3">
    <source>
        <dbReference type="EMBL" id="RGP73717.1"/>
    </source>
</evidence>